<dbReference type="Pfam" id="PF06304">
    <property type="entry name" value="DUF1048"/>
    <property type="match status" value="1"/>
</dbReference>
<dbReference type="InterPro" id="IPR008316">
    <property type="entry name" value="UCP029876"/>
</dbReference>
<dbReference type="SUPFAM" id="SSF158560">
    <property type="entry name" value="BH3980-like"/>
    <property type="match status" value="1"/>
</dbReference>
<proteinExistence type="predicted"/>
<gene>
    <name evidence="1" type="ORF">A3783_05725</name>
</gene>
<dbReference type="EMBL" id="LVVL01000001">
    <property type="protein sequence ID" value="OAN15433.1"/>
    <property type="molecule type" value="Genomic_DNA"/>
</dbReference>
<keyword evidence="2" id="KW-1185">Reference proteome</keyword>
<protein>
    <recommendedName>
        <fullName evidence="3">DUF1048 domain-containing protein</fullName>
    </recommendedName>
</protein>
<dbReference type="Gene3D" id="1.10.1900.10">
    <property type="entry name" value="c-terminal domain of poly(a) binding protein"/>
    <property type="match status" value="1"/>
</dbReference>
<reference evidence="1 2" key="1">
    <citation type="submission" date="2016-03" db="EMBL/GenBank/DDBJ databases">
        <authorList>
            <person name="Cho S.-Y."/>
            <person name="Lim S."/>
            <person name="Kim H."/>
            <person name="Soh E.H."/>
            <person name="Moon J.S."/>
        </authorList>
    </citation>
    <scope>NUCLEOTIDE SEQUENCE [LARGE SCALE GENOMIC DNA]</scope>
    <source>
        <strain evidence="1 2">KCTC 3810</strain>
    </source>
</reference>
<sequence>MSIVEKIMGNLEDKRHYREMERRAKRLPADYFHAYRAIQKYLAIAGGPVDWPSTRRIFEGLLDLFEMGAAEGKTVTDITGPDVAAFCDDLIKDEPSWNDQYRIKLNESINRK</sequence>
<organism evidence="1 2">
    <name type="scientific">Exiguobacterium undae</name>
    <dbReference type="NCBI Taxonomy" id="169177"/>
    <lineage>
        <taxon>Bacteria</taxon>
        <taxon>Bacillati</taxon>
        <taxon>Bacillota</taxon>
        <taxon>Bacilli</taxon>
        <taxon>Bacillales</taxon>
        <taxon>Bacillales Family XII. Incertae Sedis</taxon>
        <taxon>Exiguobacterium</taxon>
    </lineage>
</organism>
<dbReference type="Proteomes" id="UP000078447">
    <property type="component" value="Unassembled WGS sequence"/>
</dbReference>
<dbReference type="RefSeq" id="WP_028106270.1">
    <property type="nucleotide sequence ID" value="NZ_LVVL01000001.1"/>
</dbReference>
<evidence type="ECO:0000313" key="2">
    <source>
        <dbReference type="Proteomes" id="UP000078447"/>
    </source>
</evidence>
<name>A0ABX2VBV7_9BACL</name>
<comment type="caution">
    <text evidence="1">The sequence shown here is derived from an EMBL/GenBank/DDBJ whole genome shotgun (WGS) entry which is preliminary data.</text>
</comment>
<accession>A0ABX2VBV7</accession>
<evidence type="ECO:0008006" key="3">
    <source>
        <dbReference type="Google" id="ProtNLM"/>
    </source>
</evidence>
<evidence type="ECO:0000313" key="1">
    <source>
        <dbReference type="EMBL" id="OAN15433.1"/>
    </source>
</evidence>